<organism evidence="1 2">
    <name type="scientific">Panagrolaimus sp. JU765</name>
    <dbReference type="NCBI Taxonomy" id="591449"/>
    <lineage>
        <taxon>Eukaryota</taxon>
        <taxon>Metazoa</taxon>
        <taxon>Ecdysozoa</taxon>
        <taxon>Nematoda</taxon>
        <taxon>Chromadorea</taxon>
        <taxon>Rhabditida</taxon>
        <taxon>Tylenchina</taxon>
        <taxon>Panagrolaimomorpha</taxon>
        <taxon>Panagrolaimoidea</taxon>
        <taxon>Panagrolaimidae</taxon>
        <taxon>Panagrolaimus</taxon>
    </lineage>
</organism>
<proteinExistence type="predicted"/>
<accession>A0AC34RQT9</accession>
<dbReference type="Proteomes" id="UP000887576">
    <property type="component" value="Unplaced"/>
</dbReference>
<name>A0AC34RQT9_9BILA</name>
<sequence length="132" mass="14781">MLNGESSTYAIEDGSYTFDGVFTCGQTPADLLNTSSKFGEKYGEKDVPNVLEMMSAIIELYCCEKTEFGQKIAAAYLKDEKLEVDTPVRSYTLSRNDAKESDKLVVEDDKKVEEVVEEPEVKMPQHAAYLCK</sequence>
<reference evidence="2" key="1">
    <citation type="submission" date="2022-11" db="UniProtKB">
        <authorList>
            <consortium name="WormBaseParasite"/>
        </authorList>
    </citation>
    <scope>IDENTIFICATION</scope>
</reference>
<evidence type="ECO:0000313" key="1">
    <source>
        <dbReference type="Proteomes" id="UP000887576"/>
    </source>
</evidence>
<protein>
    <submittedName>
        <fullName evidence="2">Uncharacterized protein</fullName>
    </submittedName>
</protein>
<evidence type="ECO:0000313" key="2">
    <source>
        <dbReference type="WBParaSite" id="JU765_v2.g9058.t1"/>
    </source>
</evidence>
<dbReference type="WBParaSite" id="JU765_v2.g9058.t1">
    <property type="protein sequence ID" value="JU765_v2.g9058.t1"/>
    <property type="gene ID" value="JU765_v2.g9058"/>
</dbReference>